<gene>
    <name evidence="2" type="ORF">C7N83_12465</name>
</gene>
<evidence type="ECO:0000256" key="1">
    <source>
        <dbReference type="SAM" id="Phobius"/>
    </source>
</evidence>
<reference evidence="2 3" key="1">
    <citation type="submission" date="2018-03" db="EMBL/GenBank/DDBJ databases">
        <title>Neisseria weixii sp. nov., isolated from the intestinal contents of Tibetan Plateau pika (Ochotona curzoniae) in Yushu, Qinghai Province, China.</title>
        <authorList>
            <person name="Gui Z."/>
        </authorList>
    </citation>
    <scope>NUCLEOTIDE SEQUENCE [LARGE SCALE GENOMIC DNA]</scope>
    <source>
        <strain evidence="2 3">ATCC 51483</strain>
    </source>
</reference>
<feature type="transmembrane region" description="Helical" evidence="1">
    <location>
        <begin position="33"/>
        <end position="55"/>
    </location>
</feature>
<comment type="caution">
    <text evidence="2">The sequence shown here is derived from an EMBL/GenBank/DDBJ whole genome shotgun (WGS) entry which is preliminary data.</text>
</comment>
<evidence type="ECO:0000313" key="2">
    <source>
        <dbReference type="EMBL" id="PSJ79397.1"/>
    </source>
</evidence>
<name>A0A2P7TXE4_9NEIS</name>
<evidence type="ECO:0000313" key="3">
    <source>
        <dbReference type="Proteomes" id="UP000241868"/>
    </source>
</evidence>
<sequence length="63" mass="6878">MAQNSGIDRLLWLLLGAAELAAAYSYTAGRKPYGYIGLGDAAVFVFFGWPGWYWATNICTQAV</sequence>
<dbReference type="EMBL" id="PXYY01000117">
    <property type="protein sequence ID" value="PSJ79397.1"/>
    <property type="molecule type" value="Genomic_DNA"/>
</dbReference>
<protein>
    <submittedName>
        <fullName evidence="2">Uncharacterized protein</fullName>
    </submittedName>
</protein>
<organism evidence="2 3">
    <name type="scientific">Neisseria iguanae</name>
    <dbReference type="NCBI Taxonomy" id="90242"/>
    <lineage>
        <taxon>Bacteria</taxon>
        <taxon>Pseudomonadati</taxon>
        <taxon>Pseudomonadota</taxon>
        <taxon>Betaproteobacteria</taxon>
        <taxon>Neisseriales</taxon>
        <taxon>Neisseriaceae</taxon>
        <taxon>Neisseria</taxon>
    </lineage>
</organism>
<keyword evidence="1" id="KW-0812">Transmembrane</keyword>
<dbReference type="RefSeq" id="WP_106743047.1">
    <property type="nucleotide sequence ID" value="NZ_PXYY01000117.1"/>
</dbReference>
<keyword evidence="1" id="KW-1133">Transmembrane helix</keyword>
<dbReference type="Proteomes" id="UP000241868">
    <property type="component" value="Unassembled WGS sequence"/>
</dbReference>
<dbReference type="AlphaFoldDB" id="A0A2P7TXE4"/>
<keyword evidence="1" id="KW-0472">Membrane</keyword>
<dbReference type="OrthoDB" id="9767568at2"/>
<accession>A0A2P7TXE4</accession>
<proteinExistence type="predicted"/>
<keyword evidence="3" id="KW-1185">Reference proteome</keyword>